<dbReference type="AlphaFoldDB" id="A0A2N3IE99"/>
<feature type="region of interest" description="Disordered" evidence="1">
    <location>
        <begin position="393"/>
        <end position="416"/>
    </location>
</feature>
<proteinExistence type="predicted"/>
<dbReference type="RefSeq" id="WP_133121541.1">
    <property type="nucleotide sequence ID" value="NZ_NKXO01000023.1"/>
</dbReference>
<reference evidence="2 3" key="1">
    <citation type="submission" date="2017-06" db="EMBL/GenBank/DDBJ databases">
        <title>Raineya orbicola gen. nov., sp. nov. a slightly thermophilic bacterium of the phylum Bacteroidetes and the description of Raineyaceae fam. nov.</title>
        <authorList>
            <person name="Albuquerque L."/>
            <person name="Polonia A.R.M."/>
            <person name="Barroso C."/>
            <person name="Froufe H.J.C."/>
            <person name="Lage O."/>
            <person name="Lobo-Da-Cunha A."/>
            <person name="Egas C."/>
            <person name="Da Costa M.S."/>
        </authorList>
    </citation>
    <scope>NUCLEOTIDE SEQUENCE [LARGE SCALE GENOMIC DNA]</scope>
    <source>
        <strain evidence="2 3">SPSPC-11</strain>
    </source>
</reference>
<comment type="caution">
    <text evidence="2">The sequence shown here is derived from an EMBL/GenBank/DDBJ whole genome shotgun (WGS) entry which is preliminary data.</text>
</comment>
<protein>
    <recommendedName>
        <fullName evidence="4">Lipoprotein</fullName>
    </recommendedName>
</protein>
<evidence type="ECO:0000313" key="3">
    <source>
        <dbReference type="Proteomes" id="UP000233387"/>
    </source>
</evidence>
<evidence type="ECO:0000256" key="1">
    <source>
        <dbReference type="SAM" id="MobiDB-lite"/>
    </source>
</evidence>
<organism evidence="2 3">
    <name type="scientific">Raineya orbicola</name>
    <dbReference type="NCBI Taxonomy" id="2016530"/>
    <lineage>
        <taxon>Bacteria</taxon>
        <taxon>Pseudomonadati</taxon>
        <taxon>Bacteroidota</taxon>
        <taxon>Cytophagia</taxon>
        <taxon>Cytophagales</taxon>
        <taxon>Raineyaceae</taxon>
        <taxon>Raineya</taxon>
    </lineage>
</organism>
<accession>A0A2N3IE99</accession>
<dbReference type="OrthoDB" id="977906at2"/>
<gene>
    <name evidence="2" type="ORF">Rain11_1576</name>
</gene>
<dbReference type="EMBL" id="NKXO01000023">
    <property type="protein sequence ID" value="PKQ68598.1"/>
    <property type="molecule type" value="Genomic_DNA"/>
</dbReference>
<dbReference type="PROSITE" id="PS51257">
    <property type="entry name" value="PROKAR_LIPOPROTEIN"/>
    <property type="match status" value="1"/>
</dbReference>
<dbReference type="Proteomes" id="UP000233387">
    <property type="component" value="Unassembled WGS sequence"/>
</dbReference>
<evidence type="ECO:0008006" key="4">
    <source>
        <dbReference type="Google" id="ProtNLM"/>
    </source>
</evidence>
<evidence type="ECO:0000313" key="2">
    <source>
        <dbReference type="EMBL" id="PKQ68598.1"/>
    </source>
</evidence>
<sequence>MRYLGLLAICTTTLFVFSCKEKDKETKQKADSSKVQKIEEKPVQIDRLATSQAEILAALVPQDTTKYGKIINSDIFKKHQEAFNKGWENLESKYLSKIRPWRDKELADMNKEGVTVFYPFSGPDILNAYNLFPNADNFIMFGLEMPGLLEKDLYAKDDKFTNAYFADVRNALEDIFARNYFITSYMGSDLYRRANGVAPLMCVFLARTGNEIVNIQRVGIDKDAKPIFKDIYTSKADTTYFGLFFEVKNKNRKNTQKIYYFWGDVSDFALVKKPQFDKFIRSFPNKVGYLKSASYVLFNPNFQIVKKILLEDTSVIFQDDTGVPYRDFVAAGNWDIQLYGKYSRPVADFGSYTHQPDLRDAFKDSSKVKKIDFRYGYHWKTDGASLIVARRNNNPPKYIQPTAEEHLKKYPPTKKK</sequence>
<keyword evidence="3" id="KW-1185">Reference proteome</keyword>
<name>A0A2N3IE99_9BACT</name>